<dbReference type="RefSeq" id="WP_187502866.1">
    <property type="nucleotide sequence ID" value="NZ_CP162536.1"/>
</dbReference>
<evidence type="ECO:0000259" key="2">
    <source>
        <dbReference type="SMART" id="SM00839"/>
    </source>
</evidence>
<comment type="caution">
    <text evidence="3">The sequence shown here is derived from an EMBL/GenBank/DDBJ whole genome shotgun (WGS) entry which is preliminary data.</text>
</comment>
<sequence>MLQKAATVGAGSAYGRGGDVYSPCALDAVLNPRTIPVIRASVIAGAANNQLSDPRQDARLQERGITYCPDYVVNAGGVLSVGERGKRFDRSNALKRVERGPADDDEGTELGACRRFADRSRCRPSSRTPASAQDQDSSVIAER</sequence>
<dbReference type="InterPro" id="IPR016211">
    <property type="entry name" value="Glu/Phe/Leu/Val/Trp_DH_bac/arc"/>
</dbReference>
<dbReference type="Pfam" id="PF00208">
    <property type="entry name" value="ELFV_dehydrog"/>
    <property type="match status" value="1"/>
</dbReference>
<dbReference type="SMART" id="SM00839">
    <property type="entry name" value="ELFV_dehydrog"/>
    <property type="match status" value="1"/>
</dbReference>
<dbReference type="PANTHER" id="PTHR42722">
    <property type="entry name" value="LEUCINE DEHYDROGENASE"/>
    <property type="match status" value="1"/>
</dbReference>
<proteinExistence type="predicted"/>
<dbReference type="InterPro" id="IPR036291">
    <property type="entry name" value="NAD(P)-bd_dom_sf"/>
</dbReference>
<name>A0ABR7AKV1_9SPHN</name>
<dbReference type="PANTHER" id="PTHR42722:SF1">
    <property type="entry name" value="VALINE DEHYDROGENASE"/>
    <property type="match status" value="1"/>
</dbReference>
<dbReference type="Proteomes" id="UP000597613">
    <property type="component" value="Unassembled WGS sequence"/>
</dbReference>
<organism evidence="3 4">
    <name type="scientific">Sphingomonas albertensis</name>
    <dbReference type="NCBI Taxonomy" id="2762591"/>
    <lineage>
        <taxon>Bacteria</taxon>
        <taxon>Pseudomonadati</taxon>
        <taxon>Pseudomonadota</taxon>
        <taxon>Alphaproteobacteria</taxon>
        <taxon>Sphingomonadales</taxon>
        <taxon>Sphingomonadaceae</taxon>
        <taxon>Sphingomonas</taxon>
    </lineage>
</organism>
<dbReference type="InterPro" id="IPR006096">
    <property type="entry name" value="Glu/Leu/Phe/Val/Trp_DH_C"/>
</dbReference>
<evidence type="ECO:0000256" key="1">
    <source>
        <dbReference type="SAM" id="MobiDB-lite"/>
    </source>
</evidence>
<gene>
    <name evidence="3" type="ORF">H8S47_05270</name>
</gene>
<evidence type="ECO:0000313" key="3">
    <source>
        <dbReference type="EMBL" id="MBC3941094.1"/>
    </source>
</evidence>
<dbReference type="EMBL" id="JACONT010000007">
    <property type="protein sequence ID" value="MBC3941094.1"/>
    <property type="molecule type" value="Genomic_DNA"/>
</dbReference>
<evidence type="ECO:0000313" key="4">
    <source>
        <dbReference type="Proteomes" id="UP000597613"/>
    </source>
</evidence>
<dbReference type="SUPFAM" id="SSF51735">
    <property type="entry name" value="NAD(P)-binding Rossmann-fold domains"/>
    <property type="match status" value="1"/>
</dbReference>
<feature type="region of interest" description="Disordered" evidence="1">
    <location>
        <begin position="121"/>
        <end position="143"/>
    </location>
</feature>
<feature type="domain" description="Glutamate/phenylalanine/leucine/valine/L-tryptophan dehydrogenase C-terminal" evidence="2">
    <location>
        <begin position="9"/>
        <end position="107"/>
    </location>
</feature>
<reference evidence="3 4" key="1">
    <citation type="submission" date="2020-08" db="EMBL/GenBank/DDBJ databases">
        <title>Putative novel bacterial strains isolated from necrotic wheat leaf tissues caused by Xanthomonas translucens.</title>
        <authorList>
            <person name="Tambong J.T."/>
        </authorList>
    </citation>
    <scope>NUCLEOTIDE SEQUENCE [LARGE SCALE GENOMIC DNA]</scope>
    <source>
        <strain evidence="4">DOAB 1063</strain>
    </source>
</reference>
<keyword evidence="4" id="KW-1185">Reference proteome</keyword>
<feature type="compositionally biased region" description="Polar residues" evidence="1">
    <location>
        <begin position="123"/>
        <end position="143"/>
    </location>
</feature>
<protein>
    <recommendedName>
        <fullName evidence="2">Glutamate/phenylalanine/leucine/valine/L-tryptophan dehydrogenase C-terminal domain-containing protein</fullName>
    </recommendedName>
</protein>
<dbReference type="Gene3D" id="3.40.50.720">
    <property type="entry name" value="NAD(P)-binding Rossmann-like Domain"/>
    <property type="match status" value="1"/>
</dbReference>
<accession>A0ABR7AKV1</accession>